<keyword evidence="7" id="KW-0444">Lipid biosynthesis</keyword>
<evidence type="ECO:0000259" key="8">
    <source>
        <dbReference type="Pfam" id="PF02913"/>
    </source>
</evidence>
<proteinExistence type="inferred from homology"/>
<comment type="cofactor">
    <cofactor evidence="5 7">
        <name>FAD</name>
        <dbReference type="ChEBI" id="CHEBI:57692"/>
    </cofactor>
</comment>
<evidence type="ECO:0000256" key="1">
    <source>
        <dbReference type="ARBA" id="ARBA00004670"/>
    </source>
</evidence>
<feature type="binding site" evidence="5">
    <location>
        <begin position="4"/>
        <end position="10"/>
    </location>
    <ligand>
        <name>FAD</name>
        <dbReference type="ChEBI" id="CHEBI:57692"/>
    </ligand>
</feature>
<comment type="similarity">
    <text evidence="7">Belongs to the FAD-binding oxidoreductase/transferase type 4 family.</text>
</comment>
<keyword evidence="4 5" id="KW-0274">FAD</keyword>
<feature type="domain" description="FAD-binding oxidoreductase/transferase type 4 C-terminal" evidence="8">
    <location>
        <begin position="21"/>
        <end position="127"/>
    </location>
</feature>
<keyword evidence="3 7" id="KW-0285">Flavoprotein</keyword>
<organism evidence="9 10">
    <name type="scientific">Rotaria magnacalcarata</name>
    <dbReference type="NCBI Taxonomy" id="392030"/>
    <lineage>
        <taxon>Eukaryota</taxon>
        <taxon>Metazoa</taxon>
        <taxon>Spiralia</taxon>
        <taxon>Gnathifera</taxon>
        <taxon>Rotifera</taxon>
        <taxon>Eurotatoria</taxon>
        <taxon>Bdelloidea</taxon>
        <taxon>Philodinida</taxon>
        <taxon>Philodinidae</taxon>
        <taxon>Rotaria</taxon>
    </lineage>
</organism>
<keyword evidence="7" id="KW-0443">Lipid metabolism</keyword>
<comment type="subcellular location">
    <subcellularLocation>
        <location evidence="7">Peroxisome</location>
    </subcellularLocation>
</comment>
<dbReference type="Pfam" id="PF02913">
    <property type="entry name" value="FAD-oxidase_C"/>
    <property type="match status" value="1"/>
</dbReference>
<dbReference type="AlphaFoldDB" id="A0A8S3JD35"/>
<dbReference type="GO" id="GO:0050660">
    <property type="term" value="F:flavin adenine dinucleotide binding"/>
    <property type="evidence" value="ECO:0007669"/>
    <property type="project" value="InterPro"/>
</dbReference>
<dbReference type="GO" id="GO:0008610">
    <property type="term" value="P:lipid biosynthetic process"/>
    <property type="evidence" value="ECO:0007669"/>
    <property type="project" value="InterPro"/>
</dbReference>
<evidence type="ECO:0000256" key="6">
    <source>
        <dbReference type="PIRSR" id="PIRSR625650-4"/>
    </source>
</evidence>
<dbReference type="PANTHER" id="PTHR46568:SF1">
    <property type="entry name" value="ALKYLDIHYDROXYACETONEPHOSPHATE SYNTHASE, PEROXISOMAL"/>
    <property type="match status" value="1"/>
</dbReference>
<feature type="non-terminal residue" evidence="9">
    <location>
        <position position="132"/>
    </location>
</feature>
<evidence type="ECO:0000256" key="7">
    <source>
        <dbReference type="RuleBase" id="RU363113"/>
    </source>
</evidence>
<dbReference type="GO" id="GO:0008609">
    <property type="term" value="F:alkylglycerone-phosphate synthase activity"/>
    <property type="evidence" value="ECO:0007669"/>
    <property type="project" value="UniProtKB-EC"/>
</dbReference>
<dbReference type="Proteomes" id="UP000676336">
    <property type="component" value="Unassembled WGS sequence"/>
</dbReference>
<evidence type="ECO:0000313" key="10">
    <source>
        <dbReference type="Proteomes" id="UP000676336"/>
    </source>
</evidence>
<dbReference type="InterPro" id="IPR016164">
    <property type="entry name" value="FAD-linked_Oxase-like_C"/>
</dbReference>
<dbReference type="EMBL" id="CAJOBI010343033">
    <property type="protein sequence ID" value="CAF5215545.1"/>
    <property type="molecule type" value="Genomic_DNA"/>
</dbReference>
<comment type="caution">
    <text evidence="9">The sequence shown here is derived from an EMBL/GenBank/DDBJ whole genome shotgun (WGS) entry which is preliminary data.</text>
</comment>
<evidence type="ECO:0000256" key="4">
    <source>
        <dbReference type="ARBA" id="ARBA00022827"/>
    </source>
</evidence>
<evidence type="ECO:0000313" key="9">
    <source>
        <dbReference type="EMBL" id="CAF5215545.1"/>
    </source>
</evidence>
<dbReference type="SUPFAM" id="SSF55103">
    <property type="entry name" value="FAD-linked oxidases, C-terminal domain"/>
    <property type="match status" value="1"/>
</dbReference>
<keyword evidence="7" id="KW-0576">Peroxisome</keyword>
<comment type="pathway">
    <text evidence="1 7">Glycerolipid metabolism; ether lipid biosynthesis.</text>
</comment>
<dbReference type="InterPro" id="IPR025650">
    <property type="entry name" value="Alkyl-DHAP_Synthase"/>
</dbReference>
<dbReference type="PANTHER" id="PTHR46568">
    <property type="entry name" value="ALKYLDIHYDROXYACETONEPHOSPHATE SYNTHASE, PEROXISOMAL"/>
    <property type="match status" value="1"/>
</dbReference>
<accession>A0A8S3JD35</accession>
<evidence type="ECO:0000256" key="2">
    <source>
        <dbReference type="ARBA" id="ARBA00012385"/>
    </source>
</evidence>
<gene>
    <name evidence="9" type="ORF">SMN809_LOCUS79624</name>
</gene>
<name>A0A8S3JD35_9BILA</name>
<reference evidence="9" key="1">
    <citation type="submission" date="2021-02" db="EMBL/GenBank/DDBJ databases">
        <authorList>
            <person name="Nowell W R."/>
        </authorList>
    </citation>
    <scope>NUCLEOTIDE SEQUENCE</scope>
</reference>
<dbReference type="EC" id="2.5.1.26" evidence="2 7"/>
<evidence type="ECO:0000256" key="5">
    <source>
        <dbReference type="PIRSR" id="PIRSR625650-3"/>
    </source>
</evidence>
<comment type="function">
    <text evidence="7">Catalyzes the exchange of an acyl for a long-chain alkyl group and the formation of the ether bond in the biosynthesis of ether phospholipids.</text>
</comment>
<protein>
    <recommendedName>
        <fullName evidence="2 7">Alkylglycerone-phosphate synthase</fullName>
        <shortName evidence="7">Alkyl-DHAP synthase</shortName>
        <ecNumber evidence="2 7">2.5.1.26</ecNumber>
    </recommendedName>
</protein>
<comment type="catalytic activity">
    <reaction evidence="7">
        <text>a long chain fatty alcohol + a 1-acylglycerone 3-phosphate = a 1-O-alkylglycerone 3-phosphate + a long-chain fatty acid + H(+)</text>
        <dbReference type="Rhea" id="RHEA:36171"/>
        <dbReference type="ChEBI" id="CHEBI:15378"/>
        <dbReference type="ChEBI" id="CHEBI:17135"/>
        <dbReference type="ChEBI" id="CHEBI:57534"/>
        <dbReference type="ChEBI" id="CHEBI:57560"/>
        <dbReference type="ChEBI" id="CHEBI:73315"/>
        <dbReference type="EC" id="2.5.1.26"/>
    </reaction>
</comment>
<sequence length="132" mass="14675">MGSEGILGIVTEVTMKVRPLPACKKYGSIVFPDFECGVACLREIARLRSAPASIRLLDNEQFLFGQALATDNKGMLHSLVDNIKKLYITKIKGFDINRMCAATLLFEGTTNEVNQREKFVYDIAQKYNGIPA</sequence>
<dbReference type="InterPro" id="IPR004113">
    <property type="entry name" value="FAD-bd_oxidored_4_C"/>
</dbReference>
<dbReference type="Gene3D" id="3.40.462.40">
    <property type="entry name" value="FAD-linked oxidase, cap domain/gating helix"/>
    <property type="match status" value="1"/>
</dbReference>
<keyword evidence="7" id="KW-0808">Transferase</keyword>
<feature type="site" description="Important for enzyme activity" evidence="6">
    <location>
        <position position="55"/>
    </location>
</feature>
<comment type="subunit">
    <text evidence="7">Homodimer.</text>
</comment>
<dbReference type="GO" id="GO:0005777">
    <property type="term" value="C:peroxisome"/>
    <property type="evidence" value="ECO:0007669"/>
    <property type="project" value="UniProtKB-SubCell"/>
</dbReference>
<evidence type="ECO:0000256" key="3">
    <source>
        <dbReference type="ARBA" id="ARBA00022630"/>
    </source>
</evidence>